<evidence type="ECO:0000256" key="1">
    <source>
        <dbReference type="ARBA" id="ARBA00004141"/>
    </source>
</evidence>
<evidence type="ECO:0000256" key="2">
    <source>
        <dbReference type="ARBA" id="ARBA00022692"/>
    </source>
</evidence>
<feature type="region of interest" description="Disordered" evidence="5">
    <location>
        <begin position="372"/>
        <end position="397"/>
    </location>
</feature>
<keyword evidence="4 6" id="KW-0472">Membrane</keyword>
<accession>N1QCY6</accession>
<dbReference type="EMBL" id="KB446555">
    <property type="protein sequence ID" value="EME89792.1"/>
    <property type="molecule type" value="Genomic_DNA"/>
</dbReference>
<protein>
    <submittedName>
        <fullName evidence="7">Seven transmembrane receptor protein</fullName>
    </submittedName>
</protein>
<gene>
    <name evidence="7" type="ORF">MYCFIDRAFT_129501</name>
</gene>
<dbReference type="InterPro" id="IPR005178">
    <property type="entry name" value="Ostalpha/TMEM184C"/>
</dbReference>
<dbReference type="GeneID" id="19330704"/>
<dbReference type="AlphaFoldDB" id="N1QCY6"/>
<reference evidence="7 8" key="1">
    <citation type="journal article" date="2012" name="PLoS Pathog.">
        <title>Diverse lifestyles and strategies of plant pathogenesis encoded in the genomes of eighteen Dothideomycetes fungi.</title>
        <authorList>
            <person name="Ohm R.A."/>
            <person name="Feau N."/>
            <person name="Henrissat B."/>
            <person name="Schoch C.L."/>
            <person name="Horwitz B.A."/>
            <person name="Barry K.W."/>
            <person name="Condon B.J."/>
            <person name="Copeland A.C."/>
            <person name="Dhillon B."/>
            <person name="Glaser F."/>
            <person name="Hesse C.N."/>
            <person name="Kosti I."/>
            <person name="LaButti K."/>
            <person name="Lindquist E.A."/>
            <person name="Lucas S."/>
            <person name="Salamov A.A."/>
            <person name="Bradshaw R.E."/>
            <person name="Ciuffetti L."/>
            <person name="Hamelin R.C."/>
            <person name="Kema G.H.J."/>
            <person name="Lawrence C."/>
            <person name="Scott J.A."/>
            <person name="Spatafora J.W."/>
            <person name="Turgeon B.G."/>
            <person name="de Wit P.J.G.M."/>
            <person name="Zhong S."/>
            <person name="Goodwin S.B."/>
            <person name="Grigoriev I.V."/>
        </authorList>
    </citation>
    <scope>NUCLEOTIDE SEQUENCE [LARGE SCALE GENOMIC DNA]</scope>
    <source>
        <strain evidence="7 8">CIRAD86</strain>
    </source>
</reference>
<sequence>HLRRYRAPKEQRQIIRMVFAPCVFALVAFFEVLSYEIAPYIDPLGDLYEAFGLCALFLLYLQYAAPNGTFDDETFEAVKAAQEGKAVNFDFGRISWCFGEFSLGVKLPLQNDIADGSHAVFQYPVLELLSLIILEATQASGHYCVQSLSPRFGHLWVTVISSVGVGACVLAILRFYGRMTTRIKVRRGLAKLVCFKLIVALRFFQSLVFSILLDHDVIKTSSTFGYNDILYGLENSITCAEMVVLSLGFWYAYSSTEYGSHSKSLSPRVLMYKAVLDAINPWELIVGIFRIFTVITHLRVTGGFQDWNAHKEQVKADKRAQKMKGRYQTLDGMESLAHPGASHGRSGSSSQFEDTTPAVWHYSVGGHPIRQAPATSPPAYQDGDLMAESRPGQRTFANGGVWDGRCYERSRSPERLTEDAAARRDMV</sequence>
<dbReference type="Pfam" id="PF03619">
    <property type="entry name" value="Solute_trans_a"/>
    <property type="match status" value="1"/>
</dbReference>
<evidence type="ECO:0000256" key="4">
    <source>
        <dbReference type="ARBA" id="ARBA00023136"/>
    </source>
</evidence>
<dbReference type="Proteomes" id="UP000016932">
    <property type="component" value="Unassembled WGS sequence"/>
</dbReference>
<dbReference type="SMART" id="SM01417">
    <property type="entry name" value="Solute_trans_a"/>
    <property type="match status" value="1"/>
</dbReference>
<name>N1QCY6_PSEFD</name>
<dbReference type="PANTHER" id="PTHR23423">
    <property type="entry name" value="ORGANIC SOLUTE TRANSPORTER-RELATED"/>
    <property type="match status" value="1"/>
</dbReference>
<feature type="non-terminal residue" evidence="7">
    <location>
        <position position="1"/>
    </location>
</feature>
<evidence type="ECO:0000256" key="5">
    <source>
        <dbReference type="SAM" id="MobiDB-lite"/>
    </source>
</evidence>
<dbReference type="VEuPathDB" id="FungiDB:MYCFIDRAFT_129501"/>
<keyword evidence="8" id="KW-1185">Reference proteome</keyword>
<evidence type="ECO:0000256" key="6">
    <source>
        <dbReference type="SAM" id="Phobius"/>
    </source>
</evidence>
<dbReference type="RefSeq" id="XP_007922280.1">
    <property type="nucleotide sequence ID" value="XM_007924089.1"/>
</dbReference>
<evidence type="ECO:0000313" key="8">
    <source>
        <dbReference type="Proteomes" id="UP000016932"/>
    </source>
</evidence>
<feature type="transmembrane region" description="Helical" evidence="6">
    <location>
        <begin position="233"/>
        <end position="253"/>
    </location>
</feature>
<keyword evidence="7" id="KW-0675">Receptor</keyword>
<feature type="transmembrane region" description="Helical" evidence="6">
    <location>
        <begin position="155"/>
        <end position="177"/>
    </location>
</feature>
<feature type="transmembrane region" description="Helical" evidence="6">
    <location>
        <begin position="14"/>
        <end position="35"/>
    </location>
</feature>
<dbReference type="GO" id="GO:0016020">
    <property type="term" value="C:membrane"/>
    <property type="evidence" value="ECO:0007669"/>
    <property type="project" value="UniProtKB-SubCell"/>
</dbReference>
<dbReference type="eggNOG" id="KOG2641">
    <property type="taxonomic scope" value="Eukaryota"/>
</dbReference>
<feature type="transmembrane region" description="Helical" evidence="6">
    <location>
        <begin position="189"/>
        <end position="213"/>
    </location>
</feature>
<evidence type="ECO:0000256" key="3">
    <source>
        <dbReference type="ARBA" id="ARBA00022989"/>
    </source>
</evidence>
<keyword evidence="2 6" id="KW-0812">Transmembrane</keyword>
<organism evidence="7 8">
    <name type="scientific">Pseudocercospora fijiensis (strain CIRAD86)</name>
    <name type="common">Black leaf streak disease fungus</name>
    <name type="synonym">Mycosphaerella fijiensis</name>
    <dbReference type="NCBI Taxonomy" id="383855"/>
    <lineage>
        <taxon>Eukaryota</taxon>
        <taxon>Fungi</taxon>
        <taxon>Dikarya</taxon>
        <taxon>Ascomycota</taxon>
        <taxon>Pezizomycotina</taxon>
        <taxon>Dothideomycetes</taxon>
        <taxon>Dothideomycetidae</taxon>
        <taxon>Mycosphaerellales</taxon>
        <taxon>Mycosphaerellaceae</taxon>
        <taxon>Pseudocercospora</taxon>
    </lineage>
</organism>
<evidence type="ECO:0000313" key="7">
    <source>
        <dbReference type="EMBL" id="EME89792.1"/>
    </source>
</evidence>
<dbReference type="KEGG" id="pfj:MYCFIDRAFT_129501"/>
<dbReference type="OrthoDB" id="5348404at2759"/>
<dbReference type="HOGENOM" id="CLU_643352_0_0_1"/>
<keyword evidence="3 6" id="KW-1133">Transmembrane helix</keyword>
<dbReference type="STRING" id="383855.N1QCY6"/>
<proteinExistence type="predicted"/>
<comment type="subcellular location">
    <subcellularLocation>
        <location evidence="1">Membrane</location>
        <topology evidence="1">Multi-pass membrane protein</topology>
    </subcellularLocation>
</comment>